<organism evidence="9 10">
    <name type="scientific">Rubrivirga marina</name>
    <dbReference type="NCBI Taxonomy" id="1196024"/>
    <lineage>
        <taxon>Bacteria</taxon>
        <taxon>Pseudomonadati</taxon>
        <taxon>Rhodothermota</taxon>
        <taxon>Rhodothermia</taxon>
        <taxon>Rhodothermales</taxon>
        <taxon>Rubricoccaceae</taxon>
        <taxon>Rubrivirga</taxon>
    </lineage>
</organism>
<accession>A0A271J6T8</accession>
<feature type="transmembrane region" description="Helical" evidence="8">
    <location>
        <begin position="79"/>
        <end position="104"/>
    </location>
</feature>
<feature type="transmembrane region" description="Helical" evidence="8">
    <location>
        <begin position="182"/>
        <end position="204"/>
    </location>
</feature>
<sequence length="326" mass="32881">MGLAVATGLAVAASLTWGSADLGPGRVWSALLGGGPEVDRLIVWQLRVPRVVLALAVGGGLAVVGVAMQALVRNPLAEPYILGASSGASAGAALFYLGFLPAIVSRTVSMPVAATAGAWLAVATVFAAARRGPTLSTTRLLLAGVAMSALLGSVTAFVTYASPEPDKLRAVLFWLLGSLSRARWETVLAPLVVSLLSLGGLWALARPLDLLTTGEEPAAGLGVPVEALKRTLIAIAAVATGVLVASAGVIGFVGLIVPHAVRLVAGATHGRLVPFAFAGGALFLLLADLAARTVLPGQEVPVGVLTAICGVPFFLAILRRFGSGLA</sequence>
<dbReference type="AlphaFoldDB" id="A0A271J6T8"/>
<comment type="similarity">
    <text evidence="2">Belongs to the binding-protein-dependent transport system permease family. FecCD subfamily.</text>
</comment>
<comment type="caution">
    <text evidence="9">The sequence shown here is derived from an EMBL/GenBank/DDBJ whole genome shotgun (WGS) entry which is preliminary data.</text>
</comment>
<keyword evidence="4" id="KW-1003">Cell membrane</keyword>
<protein>
    <submittedName>
        <fullName evidence="9">ABC transporter permease</fullName>
    </submittedName>
</protein>
<keyword evidence="3" id="KW-0813">Transport</keyword>
<dbReference type="InterPro" id="IPR037294">
    <property type="entry name" value="ABC_BtuC-like"/>
</dbReference>
<dbReference type="SUPFAM" id="SSF81345">
    <property type="entry name" value="ABC transporter involved in vitamin B12 uptake, BtuC"/>
    <property type="match status" value="1"/>
</dbReference>
<keyword evidence="5 8" id="KW-0812">Transmembrane</keyword>
<dbReference type="GO" id="GO:0022857">
    <property type="term" value="F:transmembrane transporter activity"/>
    <property type="evidence" value="ECO:0007669"/>
    <property type="project" value="InterPro"/>
</dbReference>
<evidence type="ECO:0000256" key="1">
    <source>
        <dbReference type="ARBA" id="ARBA00004651"/>
    </source>
</evidence>
<name>A0A271J6T8_9BACT</name>
<dbReference type="EMBL" id="MQWD01000001">
    <property type="protein sequence ID" value="PAP78754.1"/>
    <property type="molecule type" value="Genomic_DNA"/>
</dbReference>
<dbReference type="PANTHER" id="PTHR30472:SF25">
    <property type="entry name" value="ABC TRANSPORTER PERMEASE PROTEIN MJ0876-RELATED"/>
    <property type="match status" value="1"/>
</dbReference>
<keyword evidence="10" id="KW-1185">Reference proteome</keyword>
<reference evidence="9 10" key="1">
    <citation type="submission" date="2016-11" db="EMBL/GenBank/DDBJ databases">
        <title>Study of marine rhodopsin-containing bacteria.</title>
        <authorList>
            <person name="Yoshizawa S."/>
            <person name="Kumagai Y."/>
            <person name="Kogure K."/>
        </authorList>
    </citation>
    <scope>NUCLEOTIDE SEQUENCE [LARGE SCALE GENOMIC DNA]</scope>
    <source>
        <strain evidence="9 10">SAORIC-28</strain>
    </source>
</reference>
<evidence type="ECO:0000256" key="7">
    <source>
        <dbReference type="ARBA" id="ARBA00023136"/>
    </source>
</evidence>
<evidence type="ECO:0000256" key="5">
    <source>
        <dbReference type="ARBA" id="ARBA00022692"/>
    </source>
</evidence>
<evidence type="ECO:0000256" key="8">
    <source>
        <dbReference type="SAM" id="Phobius"/>
    </source>
</evidence>
<evidence type="ECO:0000256" key="2">
    <source>
        <dbReference type="ARBA" id="ARBA00007935"/>
    </source>
</evidence>
<dbReference type="GO" id="GO:0005886">
    <property type="term" value="C:plasma membrane"/>
    <property type="evidence" value="ECO:0007669"/>
    <property type="project" value="UniProtKB-SubCell"/>
</dbReference>
<dbReference type="FunFam" id="1.10.3470.10:FF:000001">
    <property type="entry name" value="Vitamin B12 ABC transporter permease BtuC"/>
    <property type="match status" value="1"/>
</dbReference>
<evidence type="ECO:0000256" key="3">
    <source>
        <dbReference type="ARBA" id="ARBA00022448"/>
    </source>
</evidence>
<dbReference type="Pfam" id="PF01032">
    <property type="entry name" value="FecCD"/>
    <property type="match status" value="1"/>
</dbReference>
<feature type="transmembrane region" description="Helical" evidence="8">
    <location>
        <begin position="140"/>
        <end position="162"/>
    </location>
</feature>
<dbReference type="Gene3D" id="1.10.3470.10">
    <property type="entry name" value="ABC transporter involved in vitamin B12 uptake, BtuC"/>
    <property type="match status" value="1"/>
</dbReference>
<dbReference type="PANTHER" id="PTHR30472">
    <property type="entry name" value="FERRIC ENTEROBACTIN TRANSPORT SYSTEM PERMEASE PROTEIN"/>
    <property type="match status" value="1"/>
</dbReference>
<feature type="transmembrane region" description="Helical" evidence="8">
    <location>
        <begin position="302"/>
        <end position="321"/>
    </location>
</feature>
<keyword evidence="7 8" id="KW-0472">Membrane</keyword>
<gene>
    <name evidence="9" type="ORF">BSZ37_11580</name>
</gene>
<evidence type="ECO:0000256" key="4">
    <source>
        <dbReference type="ARBA" id="ARBA00022475"/>
    </source>
</evidence>
<evidence type="ECO:0000313" key="10">
    <source>
        <dbReference type="Proteomes" id="UP000216339"/>
    </source>
</evidence>
<proteinExistence type="inferred from homology"/>
<dbReference type="CDD" id="cd06550">
    <property type="entry name" value="TM_ABC_iron-siderophores_like"/>
    <property type="match status" value="1"/>
</dbReference>
<feature type="transmembrane region" description="Helical" evidence="8">
    <location>
        <begin position="51"/>
        <end position="72"/>
    </location>
</feature>
<feature type="transmembrane region" description="Helical" evidence="8">
    <location>
        <begin position="232"/>
        <end position="260"/>
    </location>
</feature>
<keyword evidence="6 8" id="KW-1133">Transmembrane helix</keyword>
<dbReference type="InterPro" id="IPR000522">
    <property type="entry name" value="ABC_transptr_permease_BtuC"/>
</dbReference>
<evidence type="ECO:0000313" key="9">
    <source>
        <dbReference type="EMBL" id="PAP78754.1"/>
    </source>
</evidence>
<comment type="subcellular location">
    <subcellularLocation>
        <location evidence="1">Cell membrane</location>
        <topology evidence="1">Multi-pass membrane protein</topology>
    </subcellularLocation>
</comment>
<feature type="transmembrane region" description="Helical" evidence="8">
    <location>
        <begin position="272"/>
        <end position="290"/>
    </location>
</feature>
<evidence type="ECO:0000256" key="6">
    <source>
        <dbReference type="ARBA" id="ARBA00022989"/>
    </source>
</evidence>
<dbReference type="Proteomes" id="UP000216339">
    <property type="component" value="Unassembled WGS sequence"/>
</dbReference>
<feature type="transmembrane region" description="Helical" evidence="8">
    <location>
        <begin position="110"/>
        <end position="128"/>
    </location>
</feature>